<organism evidence="8 9">
    <name type="scientific">Paramuricea clavata</name>
    <name type="common">Red gorgonian</name>
    <name type="synonym">Violescent sea-whip</name>
    <dbReference type="NCBI Taxonomy" id="317549"/>
    <lineage>
        <taxon>Eukaryota</taxon>
        <taxon>Metazoa</taxon>
        <taxon>Cnidaria</taxon>
        <taxon>Anthozoa</taxon>
        <taxon>Octocorallia</taxon>
        <taxon>Malacalcyonacea</taxon>
        <taxon>Plexauridae</taxon>
        <taxon>Paramuricea</taxon>
    </lineage>
</organism>
<dbReference type="PANTHER" id="PTHR24339:SF28">
    <property type="entry name" value="E5-RELATED"/>
    <property type="match status" value="1"/>
</dbReference>
<evidence type="ECO:0000256" key="7">
    <source>
        <dbReference type="SAM" id="MobiDB-lite"/>
    </source>
</evidence>
<comment type="caution">
    <text evidence="8">The sequence shown here is derived from an EMBL/GenBank/DDBJ whole genome shotgun (WGS) entry which is preliminary data.</text>
</comment>
<keyword evidence="9" id="KW-1185">Reference proteome</keyword>
<dbReference type="Proteomes" id="UP001152795">
    <property type="component" value="Unassembled WGS sequence"/>
</dbReference>
<accession>A0A6S7GEG0</accession>
<dbReference type="OrthoDB" id="6268633at2759"/>
<dbReference type="InterPro" id="IPR050877">
    <property type="entry name" value="EMX-VAX-Noto_Homeobox_TFs"/>
</dbReference>
<evidence type="ECO:0000313" key="8">
    <source>
        <dbReference type="EMBL" id="CAB3990075.1"/>
    </source>
</evidence>
<dbReference type="CDD" id="cd00086">
    <property type="entry name" value="homeodomain"/>
    <property type="match status" value="1"/>
</dbReference>
<dbReference type="GO" id="GO:0000981">
    <property type="term" value="F:DNA-binding transcription factor activity, RNA polymerase II-specific"/>
    <property type="evidence" value="ECO:0007669"/>
    <property type="project" value="TreeGrafter"/>
</dbReference>
<keyword evidence="2 5" id="KW-0238">DNA-binding</keyword>
<dbReference type="GO" id="GO:0005634">
    <property type="term" value="C:nucleus"/>
    <property type="evidence" value="ECO:0007669"/>
    <property type="project" value="UniProtKB-SubCell"/>
</dbReference>
<dbReference type="InterPro" id="IPR001356">
    <property type="entry name" value="HD"/>
</dbReference>
<dbReference type="PROSITE" id="PS50071">
    <property type="entry name" value="HOMEOBOX_2"/>
    <property type="match status" value="1"/>
</dbReference>
<proteinExistence type="predicted"/>
<evidence type="ECO:0000256" key="1">
    <source>
        <dbReference type="ARBA" id="ARBA00004123"/>
    </source>
</evidence>
<dbReference type="PANTHER" id="PTHR24339">
    <property type="entry name" value="HOMEOBOX PROTEIN EMX-RELATED"/>
    <property type="match status" value="1"/>
</dbReference>
<dbReference type="SMART" id="SM00389">
    <property type="entry name" value="HOX"/>
    <property type="match status" value="1"/>
</dbReference>
<evidence type="ECO:0000313" key="9">
    <source>
        <dbReference type="Proteomes" id="UP001152795"/>
    </source>
</evidence>
<evidence type="ECO:0000256" key="5">
    <source>
        <dbReference type="PROSITE-ProRule" id="PRU00108"/>
    </source>
</evidence>
<dbReference type="SUPFAM" id="SSF46689">
    <property type="entry name" value="Homeodomain-like"/>
    <property type="match status" value="1"/>
</dbReference>
<keyword evidence="4 5" id="KW-0539">Nucleus</keyword>
<dbReference type="Pfam" id="PF00046">
    <property type="entry name" value="Homeodomain"/>
    <property type="match status" value="1"/>
</dbReference>
<gene>
    <name evidence="8" type="ORF">PACLA_8A059510</name>
</gene>
<comment type="subcellular location">
    <subcellularLocation>
        <location evidence="1 5 6">Nucleus</location>
    </subcellularLocation>
</comment>
<feature type="DNA-binding region" description="Homeobox" evidence="5">
    <location>
        <begin position="96"/>
        <end position="155"/>
    </location>
</feature>
<protein>
    <submittedName>
        <fullName evidence="8">BarH-like 1 homeobox</fullName>
    </submittedName>
</protein>
<evidence type="ECO:0000256" key="4">
    <source>
        <dbReference type="ARBA" id="ARBA00023242"/>
    </source>
</evidence>
<dbReference type="EMBL" id="CACRXK020001596">
    <property type="protein sequence ID" value="CAB3990075.1"/>
    <property type="molecule type" value="Genomic_DNA"/>
</dbReference>
<reference evidence="8" key="1">
    <citation type="submission" date="2020-04" db="EMBL/GenBank/DDBJ databases">
        <authorList>
            <person name="Alioto T."/>
            <person name="Alioto T."/>
            <person name="Gomez Garrido J."/>
        </authorList>
    </citation>
    <scope>NUCLEOTIDE SEQUENCE</scope>
    <source>
        <strain evidence="8">A484AB</strain>
    </source>
</reference>
<dbReference type="Gene3D" id="1.10.10.60">
    <property type="entry name" value="Homeodomain-like"/>
    <property type="match status" value="1"/>
</dbReference>
<keyword evidence="3 5" id="KW-0371">Homeobox</keyword>
<dbReference type="InterPro" id="IPR009057">
    <property type="entry name" value="Homeodomain-like_sf"/>
</dbReference>
<feature type="compositionally biased region" description="Polar residues" evidence="7">
    <location>
        <begin position="56"/>
        <end position="65"/>
    </location>
</feature>
<feature type="region of interest" description="Disordered" evidence="7">
    <location>
        <begin position="38"/>
        <end position="72"/>
    </location>
</feature>
<evidence type="ECO:0000256" key="3">
    <source>
        <dbReference type="ARBA" id="ARBA00023155"/>
    </source>
</evidence>
<evidence type="ECO:0000256" key="6">
    <source>
        <dbReference type="RuleBase" id="RU000682"/>
    </source>
</evidence>
<dbReference type="AlphaFoldDB" id="A0A6S7GEG0"/>
<evidence type="ECO:0000256" key="2">
    <source>
        <dbReference type="ARBA" id="ARBA00023125"/>
    </source>
</evidence>
<sequence>MATDFSINALLNLPSKESRNVPEQKIKVELPISETERFFPSGGQIDSNGKCASLSREPTPSNLRTSHPKASPSIDLTRFPAADFTTIVIPKKHAKPRRKRTAFSNIQLHFLEQFFQKKAYPSSQERNFIGSILNIGSGQVKTWYQNRRTKMKKNKVYDSGTEAQESTVSSTLEGRLAENQLRTIATGPSTLESSIKCFDFGNKQPYIMSMASFNGKTSMPEMHCDCYKPCCISGNLLLQQQSMIGQHL</sequence>
<dbReference type="GO" id="GO:0000978">
    <property type="term" value="F:RNA polymerase II cis-regulatory region sequence-specific DNA binding"/>
    <property type="evidence" value="ECO:0007669"/>
    <property type="project" value="TreeGrafter"/>
</dbReference>
<name>A0A6S7GEG0_PARCT</name>